<keyword evidence="2" id="KW-1185">Reference proteome</keyword>
<accession>B3RKS8</accession>
<protein>
    <recommendedName>
        <fullName evidence="3">AB hydrolase-1 domain-containing protein</fullName>
    </recommendedName>
</protein>
<dbReference type="Pfam" id="PF06342">
    <property type="entry name" value="DUF1057"/>
    <property type="match status" value="1"/>
</dbReference>
<evidence type="ECO:0000313" key="1">
    <source>
        <dbReference type="EMBL" id="EDV28634.1"/>
    </source>
</evidence>
<dbReference type="SUPFAM" id="SSF53474">
    <property type="entry name" value="alpha/beta-Hydrolases"/>
    <property type="match status" value="1"/>
</dbReference>
<dbReference type="CTD" id="6749051"/>
<dbReference type="HOGENOM" id="CLU_1078984_0_0_1"/>
<dbReference type="InParanoid" id="B3RKS8"/>
<dbReference type="InterPro" id="IPR010463">
    <property type="entry name" value="DUF1057"/>
</dbReference>
<name>B3RKS8_TRIAD</name>
<dbReference type="AlphaFoldDB" id="B3RKS8"/>
<dbReference type="GeneID" id="6749051"/>
<dbReference type="PANTHER" id="PTHR47533">
    <property type="entry name" value="PROTEIN CBG21859"/>
    <property type="match status" value="1"/>
</dbReference>
<gene>
    <name evidence="1" type="ORF">TRIADDRAFT_51750</name>
</gene>
<evidence type="ECO:0008006" key="3">
    <source>
        <dbReference type="Google" id="ProtNLM"/>
    </source>
</evidence>
<dbReference type="KEGG" id="tad:TRIADDRAFT_51750"/>
<dbReference type="Proteomes" id="UP000009022">
    <property type="component" value="Unassembled WGS sequence"/>
</dbReference>
<dbReference type="PANTHER" id="PTHR47533:SF4">
    <property type="entry name" value="AB HYDROLASE-1 DOMAIN-CONTAINING PROTEIN"/>
    <property type="match status" value="1"/>
</dbReference>
<dbReference type="RefSeq" id="XP_002107836.1">
    <property type="nucleotide sequence ID" value="XM_002107800.1"/>
</dbReference>
<reference evidence="1 2" key="1">
    <citation type="journal article" date="2008" name="Nature">
        <title>The Trichoplax genome and the nature of placozoans.</title>
        <authorList>
            <person name="Srivastava M."/>
            <person name="Begovic E."/>
            <person name="Chapman J."/>
            <person name="Putnam N.H."/>
            <person name="Hellsten U."/>
            <person name="Kawashima T."/>
            <person name="Kuo A."/>
            <person name="Mitros T."/>
            <person name="Salamov A."/>
            <person name="Carpenter M.L."/>
            <person name="Signorovitch A.Y."/>
            <person name="Moreno M.A."/>
            <person name="Kamm K."/>
            <person name="Grimwood J."/>
            <person name="Schmutz J."/>
            <person name="Shapiro H."/>
            <person name="Grigoriev I.V."/>
            <person name="Buss L.W."/>
            <person name="Schierwater B."/>
            <person name="Dellaporta S.L."/>
            <person name="Rokhsar D.S."/>
        </authorList>
    </citation>
    <scope>NUCLEOTIDE SEQUENCE [LARGE SCALE GENOMIC DNA]</scope>
    <source>
        <strain evidence="1 2">Grell-BS-1999</strain>
    </source>
</reference>
<dbReference type="InterPro" id="IPR029058">
    <property type="entry name" value="AB_hydrolase_fold"/>
</dbReference>
<dbReference type="PhylomeDB" id="B3RKS8"/>
<dbReference type="eggNOG" id="ENOG502SAAS">
    <property type="taxonomic scope" value="Eukaryota"/>
</dbReference>
<proteinExistence type="predicted"/>
<organism evidence="1 2">
    <name type="scientific">Trichoplax adhaerens</name>
    <name type="common">Trichoplax reptans</name>
    <dbReference type="NCBI Taxonomy" id="10228"/>
    <lineage>
        <taxon>Eukaryota</taxon>
        <taxon>Metazoa</taxon>
        <taxon>Placozoa</taxon>
        <taxon>Uniplacotomia</taxon>
        <taxon>Trichoplacea</taxon>
        <taxon>Trichoplacidae</taxon>
        <taxon>Trichoplax</taxon>
    </lineage>
</organism>
<dbReference type="EMBL" id="DS985241">
    <property type="protein sequence ID" value="EDV28634.1"/>
    <property type="molecule type" value="Genomic_DNA"/>
</dbReference>
<dbReference type="STRING" id="10228.B3RKS8"/>
<evidence type="ECO:0000313" key="2">
    <source>
        <dbReference type="Proteomes" id="UP000009022"/>
    </source>
</evidence>
<sequence length="258" mass="28384">MHSGNLSRFLPRLSKSSKISDIRRYLPAVLQFNAKHLVGLAATKSQNFDLPTPFDPEVKFVDVETGNLNVSSVDHIRAGYTDENPNGSPTVITVHGCPGSHYDFRYLATPLRDAGVRIIRINLPGFGPTPKPYDFTYTPVNKANFVGNLLNNIGINRVGMAVGHSMGCACVTSLVSTHPNLVASYALLASCGTRPHFGLRPYMSDKMPHVTYDLTTGISRQLVFHNSGHYPQKFHANHIGKAMLDILNKIDGTKQRDQ</sequence>
<dbReference type="OrthoDB" id="6431331at2759"/>
<dbReference type="Gene3D" id="3.40.50.1820">
    <property type="entry name" value="alpha/beta hydrolase"/>
    <property type="match status" value="1"/>
</dbReference>